<dbReference type="CDD" id="cd00293">
    <property type="entry name" value="USP-like"/>
    <property type="match status" value="1"/>
</dbReference>
<dbReference type="InterPro" id="IPR006015">
    <property type="entry name" value="Universal_stress_UspA"/>
</dbReference>
<proteinExistence type="inferred from homology"/>
<dbReference type="PANTHER" id="PTHR46268">
    <property type="entry name" value="STRESS RESPONSE PROTEIN NHAX"/>
    <property type="match status" value="1"/>
</dbReference>
<dbReference type="PIRSF" id="PIRSF006276">
    <property type="entry name" value="UspA"/>
    <property type="match status" value="1"/>
</dbReference>
<evidence type="ECO:0000313" key="4">
    <source>
        <dbReference type="Proteomes" id="UP000217507"/>
    </source>
</evidence>
<feature type="domain" description="UspA" evidence="2">
    <location>
        <begin position="1"/>
        <end position="156"/>
    </location>
</feature>
<name>A0A1Z4KSW5_ANAVA</name>
<dbReference type="Pfam" id="PF00582">
    <property type="entry name" value="Usp"/>
    <property type="match status" value="1"/>
</dbReference>
<organism evidence="3 4">
    <name type="scientific">Trichormus variabilis NIES-23</name>
    <dbReference type="NCBI Taxonomy" id="1973479"/>
    <lineage>
        <taxon>Bacteria</taxon>
        <taxon>Bacillati</taxon>
        <taxon>Cyanobacteriota</taxon>
        <taxon>Cyanophyceae</taxon>
        <taxon>Nostocales</taxon>
        <taxon>Nostocaceae</taxon>
        <taxon>Trichormus</taxon>
    </lineage>
</organism>
<evidence type="ECO:0000256" key="1">
    <source>
        <dbReference type="ARBA" id="ARBA00008791"/>
    </source>
</evidence>
<dbReference type="Gene3D" id="3.40.50.620">
    <property type="entry name" value="HUPs"/>
    <property type="match status" value="1"/>
</dbReference>
<evidence type="ECO:0000259" key="2">
    <source>
        <dbReference type="Pfam" id="PF00582"/>
    </source>
</evidence>
<sequence length="170" mass="19006">MYQKILVAVENSEIGQHIFEQGVNLAKASNAEIMLLHVISPVEDPYITPIFLQPDTTYPGWQTESMDNYIQHWEKLKQEKLEWLRSLTDAAINIGVKTGFTQKMGDPGRTICEIALSWPADLIMVGRRGRAGLSEFLLGSVSNYVLHHAHCSVLVIQGKTLSSTIEPNSQ</sequence>
<dbReference type="SUPFAM" id="SSF52402">
    <property type="entry name" value="Adenine nucleotide alpha hydrolases-like"/>
    <property type="match status" value="1"/>
</dbReference>
<dbReference type="PANTHER" id="PTHR46268:SF8">
    <property type="entry name" value="UNIVERSAL STRESS PROTEIN SLL1388"/>
    <property type="match status" value="1"/>
</dbReference>
<gene>
    <name evidence="3" type="ORF">NIES23_49200</name>
</gene>
<dbReference type="SMR" id="A0A1Z4KSW5"/>
<comment type="similarity">
    <text evidence="1">Belongs to the universal stress protein A family.</text>
</comment>
<protein>
    <recommendedName>
        <fullName evidence="2">UspA domain-containing protein</fullName>
    </recommendedName>
</protein>
<reference evidence="3 4" key="1">
    <citation type="submission" date="2017-06" db="EMBL/GenBank/DDBJ databases">
        <title>Genome sequencing of cyanobaciteial culture collection at National Institute for Environmental Studies (NIES).</title>
        <authorList>
            <person name="Hirose Y."/>
            <person name="Shimura Y."/>
            <person name="Fujisawa T."/>
            <person name="Nakamura Y."/>
            <person name="Kawachi M."/>
        </authorList>
    </citation>
    <scope>NUCLEOTIDE SEQUENCE [LARGE SCALE GENOMIC DNA]</scope>
    <source>
        <strain evidence="3 4">NIES-23</strain>
    </source>
</reference>
<evidence type="ECO:0000313" key="3">
    <source>
        <dbReference type="EMBL" id="BAY72096.1"/>
    </source>
</evidence>
<dbReference type="AlphaFoldDB" id="A0A1Z4KSW5"/>
<dbReference type="Proteomes" id="UP000217507">
    <property type="component" value="Chromosome"/>
</dbReference>
<dbReference type="PRINTS" id="PR01438">
    <property type="entry name" value="UNVRSLSTRESS"/>
</dbReference>
<dbReference type="EMBL" id="AP018216">
    <property type="protein sequence ID" value="BAY72096.1"/>
    <property type="molecule type" value="Genomic_DNA"/>
</dbReference>
<dbReference type="InterPro" id="IPR006016">
    <property type="entry name" value="UspA"/>
</dbReference>
<dbReference type="InterPro" id="IPR014729">
    <property type="entry name" value="Rossmann-like_a/b/a_fold"/>
</dbReference>
<accession>A0A1Z4KSW5</accession>